<comment type="caution">
    <text evidence="1">The sequence shown here is derived from an EMBL/GenBank/DDBJ whole genome shotgun (WGS) entry which is preliminary data.</text>
</comment>
<organism evidence="1 2">
    <name type="scientific">Streptomyces thermocoprophilus</name>
    <dbReference type="NCBI Taxonomy" id="78356"/>
    <lineage>
        <taxon>Bacteria</taxon>
        <taxon>Bacillati</taxon>
        <taxon>Actinomycetota</taxon>
        <taxon>Actinomycetes</taxon>
        <taxon>Kitasatosporales</taxon>
        <taxon>Streptomycetaceae</taxon>
        <taxon>Streptomyces</taxon>
    </lineage>
</organism>
<dbReference type="EMBL" id="JBHMAR010000075">
    <property type="protein sequence ID" value="MFB9739168.1"/>
    <property type="molecule type" value="Genomic_DNA"/>
</dbReference>
<sequence length="182" mass="19682">MSMFTISFGSSAMECSVWSSPGEARAGSSADLDIANEYGSGSGPVYVFSSADDAGEGDQGPDVGIQMDSEFESPTIFGSEWGGARWIGCNSHLYRISPGMAIDREIGLDSRFDSFRYIPRLDRLIVLAEVGLFAVCSSGEIDWRVNLEVVTDVRWESESALISQMDSPEVRVDLRNGSVASL</sequence>
<protein>
    <submittedName>
        <fullName evidence="1">Uncharacterized protein</fullName>
    </submittedName>
</protein>
<keyword evidence="2" id="KW-1185">Reference proteome</keyword>
<reference evidence="1 2" key="1">
    <citation type="submission" date="2024-09" db="EMBL/GenBank/DDBJ databases">
        <authorList>
            <person name="Sun Q."/>
            <person name="Mori K."/>
        </authorList>
    </citation>
    <scope>NUCLEOTIDE SEQUENCE [LARGE SCALE GENOMIC DNA]</scope>
    <source>
        <strain evidence="1 2">JCM 10918</strain>
    </source>
</reference>
<dbReference type="Proteomes" id="UP001589703">
    <property type="component" value="Unassembled WGS sequence"/>
</dbReference>
<gene>
    <name evidence="1" type="ORF">ACFFRO_29325</name>
</gene>
<evidence type="ECO:0000313" key="1">
    <source>
        <dbReference type="EMBL" id="MFB9739168.1"/>
    </source>
</evidence>
<accession>A0ABV5VNK4</accession>
<evidence type="ECO:0000313" key="2">
    <source>
        <dbReference type="Proteomes" id="UP001589703"/>
    </source>
</evidence>
<proteinExistence type="predicted"/>
<name>A0ABV5VNK4_9ACTN</name>
<dbReference type="RefSeq" id="WP_385860252.1">
    <property type="nucleotide sequence ID" value="NZ_JBHMAR010000075.1"/>
</dbReference>